<evidence type="ECO:0000256" key="2">
    <source>
        <dbReference type="ARBA" id="ARBA00022723"/>
    </source>
</evidence>
<evidence type="ECO:0000313" key="4">
    <source>
        <dbReference type="EMBL" id="KAK2561794.1"/>
    </source>
</evidence>
<dbReference type="InterPro" id="IPR027806">
    <property type="entry name" value="HARBI1_dom"/>
</dbReference>
<proteinExistence type="predicted"/>
<sequence length="308" mass="35475">MAQVVCQNFRERSLWVRPSNQAWFDMVDTEFDEQQWNENFRVTRDAFQFILNEIECEITRRNSPMRQAITRRSEGDHENLKEQVAISYVRRCNTWYTHSNYIAPVVDHADHVNQKDCHSFVMQAVVDSKYQFKGVVVGWPGLYKKGNEKALFSSDVSKTIQGCNIQPLLLGDPAYPLLPWLKGYPENSNTSDVERHFDFRLSRARMTVKNTFGRWKESFQKFLQRVDMQVQTLVNVVVTSCILHNICELLDNVFVGDWEPDVIHLGQQPAVAIDDAVPTTDATDVRDALAQYFALEVPHARGGCAARV</sequence>
<dbReference type="EMBL" id="JARQWQ010000031">
    <property type="protein sequence ID" value="KAK2561794.1"/>
    <property type="molecule type" value="Genomic_DNA"/>
</dbReference>
<dbReference type="Pfam" id="PF13359">
    <property type="entry name" value="DDE_Tnp_4"/>
    <property type="match status" value="1"/>
</dbReference>
<reference evidence="4" key="2">
    <citation type="journal article" date="2023" name="Science">
        <title>Genomic signatures of disease resistance in endangered staghorn corals.</title>
        <authorList>
            <person name="Vollmer S.V."/>
            <person name="Selwyn J.D."/>
            <person name="Despard B.A."/>
            <person name="Roesel C.L."/>
        </authorList>
    </citation>
    <scope>NUCLEOTIDE SEQUENCE</scope>
    <source>
        <strain evidence="4">K2</strain>
    </source>
</reference>
<comment type="caution">
    <text evidence="4">The sequence shown here is derived from an EMBL/GenBank/DDBJ whole genome shotgun (WGS) entry which is preliminary data.</text>
</comment>
<comment type="cofactor">
    <cofactor evidence="1">
        <name>a divalent metal cation</name>
        <dbReference type="ChEBI" id="CHEBI:60240"/>
    </cofactor>
</comment>
<accession>A0AAD9QI76</accession>
<organism evidence="4 5">
    <name type="scientific">Acropora cervicornis</name>
    <name type="common">Staghorn coral</name>
    <dbReference type="NCBI Taxonomy" id="6130"/>
    <lineage>
        <taxon>Eukaryota</taxon>
        <taxon>Metazoa</taxon>
        <taxon>Cnidaria</taxon>
        <taxon>Anthozoa</taxon>
        <taxon>Hexacorallia</taxon>
        <taxon>Scleractinia</taxon>
        <taxon>Astrocoeniina</taxon>
        <taxon>Acroporidae</taxon>
        <taxon>Acropora</taxon>
    </lineage>
</organism>
<evidence type="ECO:0000259" key="3">
    <source>
        <dbReference type="Pfam" id="PF13359"/>
    </source>
</evidence>
<dbReference type="Proteomes" id="UP001249851">
    <property type="component" value="Unassembled WGS sequence"/>
</dbReference>
<feature type="domain" description="DDE Tnp4" evidence="3">
    <location>
        <begin position="107"/>
        <end position="245"/>
    </location>
</feature>
<dbReference type="AlphaFoldDB" id="A0AAD9QI76"/>
<gene>
    <name evidence="4" type="ORF">P5673_015180</name>
</gene>
<reference evidence="4" key="1">
    <citation type="journal article" date="2023" name="G3 (Bethesda)">
        <title>Whole genome assembly and annotation of the endangered Caribbean coral Acropora cervicornis.</title>
        <authorList>
            <person name="Selwyn J.D."/>
            <person name="Vollmer S.V."/>
        </authorList>
    </citation>
    <scope>NUCLEOTIDE SEQUENCE</scope>
    <source>
        <strain evidence="4">K2</strain>
    </source>
</reference>
<protein>
    <submittedName>
        <fullName evidence="4">Protein ANTAGONIST OF LIKE HETEROCHROMATIN PROTEIN 1</fullName>
    </submittedName>
</protein>
<dbReference type="GO" id="GO:0046872">
    <property type="term" value="F:metal ion binding"/>
    <property type="evidence" value="ECO:0007669"/>
    <property type="project" value="UniProtKB-KW"/>
</dbReference>
<keyword evidence="5" id="KW-1185">Reference proteome</keyword>
<keyword evidence="2" id="KW-0479">Metal-binding</keyword>
<evidence type="ECO:0000256" key="1">
    <source>
        <dbReference type="ARBA" id="ARBA00001968"/>
    </source>
</evidence>
<evidence type="ECO:0000313" key="5">
    <source>
        <dbReference type="Proteomes" id="UP001249851"/>
    </source>
</evidence>
<name>A0AAD9QI76_ACRCE</name>